<feature type="transmembrane region" description="Helical" evidence="1">
    <location>
        <begin position="235"/>
        <end position="262"/>
    </location>
</feature>
<sequence length="277" mass="31712">MIWFFLTKYFYDSYKKWPVVFGLLFVLSVIARDRASHLFVPANGTLMLWDYVFYAFSYPLIVTFFTPLFYCYLISDLFKMDFTDASIAVTLLRSGSRFRYYSSKAVVIIIAANIFFVGFFCILMLVAAIFRLPVQGDHYFPLVRLSIEGGQNIASLLTIQHGLSILHLTTIGFFAAVLSLIFNKVSYAYLGVLFLAGLGYNAVMYNMSLLPYSVFAFNVRSHHYPFLRAMVENGGYVITNLTSYTTSYVILVLVVALLFLFLTGWHQFRKKTIAVEE</sequence>
<feature type="transmembrane region" description="Helical" evidence="1">
    <location>
        <begin position="189"/>
        <end position="215"/>
    </location>
</feature>
<keyword evidence="1" id="KW-1133">Transmembrane helix</keyword>
<dbReference type="EMBL" id="QLTW01000147">
    <property type="protein sequence ID" value="MBT9145694.1"/>
    <property type="molecule type" value="Genomic_DNA"/>
</dbReference>
<evidence type="ECO:0000313" key="3">
    <source>
        <dbReference type="Proteomes" id="UP000811545"/>
    </source>
</evidence>
<feature type="transmembrane region" description="Helical" evidence="1">
    <location>
        <begin position="105"/>
        <end position="130"/>
    </location>
</feature>
<protein>
    <submittedName>
        <fullName evidence="2">Uncharacterized protein</fullName>
    </submittedName>
</protein>
<feature type="transmembrane region" description="Helical" evidence="1">
    <location>
        <begin position="165"/>
        <end position="182"/>
    </location>
</feature>
<organism evidence="2 3">
    <name type="scientific">Psychracetigena formicireducens</name>
    <dbReference type="NCBI Taxonomy" id="2986056"/>
    <lineage>
        <taxon>Bacteria</taxon>
        <taxon>Bacillati</taxon>
        <taxon>Candidatus Lithacetigenota</taxon>
        <taxon>Candidatus Psychracetigena</taxon>
    </lineage>
</organism>
<evidence type="ECO:0000313" key="2">
    <source>
        <dbReference type="EMBL" id="MBT9145694.1"/>
    </source>
</evidence>
<accession>A0A9E2F1Q2</accession>
<keyword evidence="1" id="KW-0812">Transmembrane</keyword>
<gene>
    <name evidence="2" type="ORF">DDT42_01569</name>
</gene>
<comment type="caution">
    <text evidence="2">The sequence shown here is derived from an EMBL/GenBank/DDBJ whole genome shotgun (WGS) entry which is preliminary data.</text>
</comment>
<evidence type="ECO:0000256" key="1">
    <source>
        <dbReference type="SAM" id="Phobius"/>
    </source>
</evidence>
<name>A0A9E2F1Q2_PSYF1</name>
<proteinExistence type="predicted"/>
<dbReference type="AlphaFoldDB" id="A0A9E2F1Q2"/>
<feature type="transmembrane region" description="Helical" evidence="1">
    <location>
        <begin position="51"/>
        <end position="73"/>
    </location>
</feature>
<keyword evidence="1" id="KW-0472">Membrane</keyword>
<reference evidence="2 3" key="1">
    <citation type="journal article" date="2021" name="bioRxiv">
        <title>Unique metabolic strategies in Hadean analogues reveal hints for primordial physiology.</title>
        <authorList>
            <person name="Nobu M.K."/>
            <person name="Nakai R."/>
            <person name="Tamazawa S."/>
            <person name="Mori H."/>
            <person name="Toyoda A."/>
            <person name="Ijiri A."/>
            <person name="Suzuki S."/>
            <person name="Kurokawa K."/>
            <person name="Kamagata Y."/>
            <person name="Tamaki H."/>
        </authorList>
    </citation>
    <scope>NUCLEOTIDE SEQUENCE [LARGE SCALE GENOMIC DNA]</scope>
    <source>
        <strain evidence="2">BS525</strain>
    </source>
</reference>
<dbReference type="Proteomes" id="UP000811545">
    <property type="component" value="Unassembled WGS sequence"/>
</dbReference>